<feature type="compositionally biased region" description="Low complexity" evidence="1">
    <location>
        <begin position="1396"/>
        <end position="1412"/>
    </location>
</feature>
<keyword evidence="3" id="KW-1185">Reference proteome</keyword>
<dbReference type="Proteomes" id="UP000076532">
    <property type="component" value="Unassembled WGS sequence"/>
</dbReference>
<feature type="region of interest" description="Disordered" evidence="1">
    <location>
        <begin position="868"/>
        <end position="899"/>
    </location>
</feature>
<dbReference type="InterPro" id="IPR011011">
    <property type="entry name" value="Znf_FYVE_PHD"/>
</dbReference>
<name>A0A167TE85_9AGAM</name>
<protein>
    <recommendedName>
        <fullName evidence="4">Zinc finger PHD-type domain-containing protein</fullName>
    </recommendedName>
</protein>
<feature type="compositionally biased region" description="Polar residues" evidence="1">
    <location>
        <begin position="880"/>
        <end position="892"/>
    </location>
</feature>
<dbReference type="STRING" id="436010.A0A167TE85"/>
<evidence type="ECO:0000313" key="3">
    <source>
        <dbReference type="Proteomes" id="UP000076532"/>
    </source>
</evidence>
<evidence type="ECO:0008006" key="4">
    <source>
        <dbReference type="Google" id="ProtNLM"/>
    </source>
</evidence>
<reference evidence="2 3" key="1">
    <citation type="journal article" date="2016" name="Mol. Biol. Evol.">
        <title>Comparative Genomics of Early-Diverging Mushroom-Forming Fungi Provides Insights into the Origins of Lignocellulose Decay Capabilities.</title>
        <authorList>
            <person name="Nagy L.G."/>
            <person name="Riley R."/>
            <person name="Tritt A."/>
            <person name="Adam C."/>
            <person name="Daum C."/>
            <person name="Floudas D."/>
            <person name="Sun H."/>
            <person name="Yadav J.S."/>
            <person name="Pangilinan J."/>
            <person name="Larsson K.H."/>
            <person name="Matsuura K."/>
            <person name="Barry K."/>
            <person name="Labutti K."/>
            <person name="Kuo R."/>
            <person name="Ohm R.A."/>
            <person name="Bhattacharya S.S."/>
            <person name="Shirouzu T."/>
            <person name="Yoshinaga Y."/>
            <person name="Martin F.M."/>
            <person name="Grigoriev I.V."/>
            <person name="Hibbett D.S."/>
        </authorList>
    </citation>
    <scope>NUCLEOTIDE SEQUENCE [LARGE SCALE GENOMIC DNA]</scope>
    <source>
        <strain evidence="2 3">CBS 109695</strain>
    </source>
</reference>
<evidence type="ECO:0000256" key="1">
    <source>
        <dbReference type="SAM" id="MobiDB-lite"/>
    </source>
</evidence>
<dbReference type="InterPro" id="IPR013083">
    <property type="entry name" value="Znf_RING/FYVE/PHD"/>
</dbReference>
<dbReference type="Gene3D" id="3.30.40.10">
    <property type="entry name" value="Zinc/RING finger domain, C3HC4 (zinc finger)"/>
    <property type="match status" value="1"/>
</dbReference>
<evidence type="ECO:0000313" key="2">
    <source>
        <dbReference type="EMBL" id="KZP02845.1"/>
    </source>
</evidence>
<feature type="compositionally biased region" description="Acidic residues" evidence="1">
    <location>
        <begin position="870"/>
        <end position="879"/>
    </location>
</feature>
<accession>A0A167TE85</accession>
<organism evidence="2 3">
    <name type="scientific">Athelia psychrophila</name>
    <dbReference type="NCBI Taxonomy" id="1759441"/>
    <lineage>
        <taxon>Eukaryota</taxon>
        <taxon>Fungi</taxon>
        <taxon>Dikarya</taxon>
        <taxon>Basidiomycota</taxon>
        <taxon>Agaricomycotina</taxon>
        <taxon>Agaricomycetes</taxon>
        <taxon>Agaricomycetidae</taxon>
        <taxon>Atheliales</taxon>
        <taxon>Atheliaceae</taxon>
        <taxon>Athelia</taxon>
    </lineage>
</organism>
<feature type="region of interest" description="Disordered" evidence="1">
    <location>
        <begin position="1330"/>
        <end position="1358"/>
    </location>
</feature>
<feature type="region of interest" description="Disordered" evidence="1">
    <location>
        <begin position="1375"/>
        <end position="1450"/>
    </location>
</feature>
<proteinExistence type="predicted"/>
<feature type="compositionally biased region" description="Acidic residues" evidence="1">
    <location>
        <begin position="1336"/>
        <end position="1345"/>
    </location>
</feature>
<dbReference type="EMBL" id="KV418273">
    <property type="protein sequence ID" value="KZP02845.1"/>
    <property type="molecule type" value="Genomic_DNA"/>
</dbReference>
<dbReference type="SUPFAM" id="SSF57903">
    <property type="entry name" value="FYVE/PHD zinc finger"/>
    <property type="match status" value="1"/>
</dbReference>
<sequence>MIAAVKNPVLDATAEAMLRQLWLLTSRLPITVPIGTPEDKFSCFHGDPREDLQPGEDAWETLVHPALVLIGYNEQSPVIAQYVRRGKWGMDGFCQWIEVCVQELKVSADLLETKLDRLCDAMRLLGAYDNSDVHMCNTPTPPLSPELSAPLVISCHGSKLDIGDLLDGEESCRKCAALQTHIVVKGILDRLKSGPHENTTWSYLTISNFVDLLARKNGQINDLKLDQLNLNKALAVRARHLTAFKRFLFAVSKGDVPRLHSLVDTMVHNGASIFTILEKIDLTCRQVYSPKSYTEVDYQRLYLFHKLGGRAVAELAHRTLGLPSIETTRHHIHTQPLLVSLKMPTAAEMRQNLEISFPPQPDEAASSTSGKPVVGFQLMADEIKIESRLRWDAKSNMIHGTCREHNDSYSLEFKSMKQPEDILRGLNEKDEKKRSTHFATEVTVLAVSHFSDEPCAYSAHPFVVSGSCKQEKTPAQQTMLETAREVLVEKSKDITAGGCPGRLYNITSDGDARRRRATCFITMTHNLDPTSPIFENLGYLRLFDLLCGKDDITADIEYKHLIKRLHNSLLRAKGVTINGQHLNQSILRKHLRDAGLEEHRVTTLCSPHDKQDVKLAYDLLSALAVLPHAKPSDPPPFHAARNALRLMGSLYAHLLEAYTNVQLSLHQQLVHLSAAAHIIIAIYSHDRGNSMPSQTYFDWMLAIKNAYFCVAKAQLDNPNGKFWIILIGTDPLESLFGHVRTIQGNDCNVDILQLGNRVESAAICTRIIAEHPTWQRSLRRSTFKTWRDEAGDISVKIDHINPASWEGDVHVKNVALLTCWEEGRQSAEDTLAATGYPVPFGNMDNGVGFSMLCPFGGGRMVLINGLGEGERDEDEDEQDLVTQTSPGLQPSSEHPVAVNPIQDPRLQNRRDDAYVTITNEATNKSFKQHKSTVCRLFSTPLTVLESQTRLQRIRGFARYNEPSKPEILGLDSGEPAEPMFEVQDPAFVLVHSRDLIWLAAMQISAIKSSGVFVERLPTRLLQQPNVRVIGRIMCLIPTAGAAFDSDDWEATGQCEESTFDIEGRYVQLADLNVIHSTRPSQDHAPKYSLNSLELIVIARAMFGHLHAELDRLPTATWTMEFPYRFRNGELCFICEDEDTPRGSVQAQHRCQLCPLFTLTTKPPVKLVEHMGMHILHDPAVKLAADDPCGFCCNTGPGCMVRLKKGKGREGNLQIDVSNSRCINGNVVKISLASAGQSTAPRCSNIPVVCPQCPDNSPAIWKYNLQAHITAAHPTARLENFKKLYYTEPVEVGALKALWKRPRRPSARVVRDLGGMKISEGHSTRLALRYTSGNESNDTDSADDDQGVQRRGTSPIVLSSDSEAGFDVSRIRESNSDLDGFLTGSDNRDNMLPYPPASIAASSSNTSLASSLPDTQDPDATGPAETDFTTVDADNAPALIPAGRTKRTRTSTQKLHDFNTAQLAAIECNDSDCEEPSASQPTVTCGGPLCDLKFHLTCKGLTSAPVGGWFCDDTCRESAGFRVRNVASARGRKRTRFL</sequence>
<gene>
    <name evidence="2" type="ORF">FIBSPDRAFT_969557</name>
</gene>
<dbReference type="OrthoDB" id="3173036at2759"/>